<dbReference type="PANTHER" id="PTHR43143">
    <property type="entry name" value="METALLOPHOSPHOESTERASE, CALCINEURIN SUPERFAMILY"/>
    <property type="match status" value="1"/>
</dbReference>
<dbReference type="InterPro" id="IPR051918">
    <property type="entry name" value="STPP_CPPED1"/>
</dbReference>
<dbReference type="PANTHER" id="PTHR43143:SF6">
    <property type="entry name" value="BLL3016 PROTEIN"/>
    <property type="match status" value="1"/>
</dbReference>
<feature type="chain" id="PRO_5020487911" evidence="1">
    <location>
        <begin position="23"/>
        <end position="533"/>
    </location>
</feature>
<dbReference type="OrthoDB" id="1776264at2"/>
<dbReference type="Proteomes" id="UP000306808">
    <property type="component" value="Unassembled WGS sequence"/>
</dbReference>
<protein>
    <submittedName>
        <fullName evidence="4">Metallophosphoesterase</fullName>
    </submittedName>
</protein>
<dbReference type="InterPro" id="IPR013783">
    <property type="entry name" value="Ig-like_fold"/>
</dbReference>
<dbReference type="Pfam" id="PF16370">
    <property type="entry name" value="MetallophosC"/>
    <property type="match status" value="1"/>
</dbReference>
<organism evidence="4 5">
    <name type="scientific">Sphingobacterium olei</name>
    <dbReference type="NCBI Taxonomy" id="2571155"/>
    <lineage>
        <taxon>Bacteria</taxon>
        <taxon>Pseudomonadati</taxon>
        <taxon>Bacteroidota</taxon>
        <taxon>Sphingobacteriia</taxon>
        <taxon>Sphingobacteriales</taxon>
        <taxon>Sphingobacteriaceae</taxon>
        <taxon>Sphingobacterium</taxon>
    </lineage>
</organism>
<dbReference type="RefSeq" id="WP_136901948.1">
    <property type="nucleotide sequence ID" value="NZ_SUME01000005.1"/>
</dbReference>
<feature type="domain" description="Calcineurin-like phosphoesterase N-terminal" evidence="3">
    <location>
        <begin position="38"/>
        <end position="105"/>
    </location>
</feature>
<feature type="signal peptide" evidence="1">
    <location>
        <begin position="1"/>
        <end position="22"/>
    </location>
</feature>
<comment type="caution">
    <text evidence="4">The sequence shown here is derived from an EMBL/GenBank/DDBJ whole genome shotgun (WGS) entry which is preliminary data.</text>
</comment>
<keyword evidence="5" id="KW-1185">Reference proteome</keyword>
<evidence type="ECO:0000313" key="5">
    <source>
        <dbReference type="Proteomes" id="UP000306808"/>
    </source>
</evidence>
<proteinExistence type="predicted"/>
<accession>A0A4U0NYQ6</accession>
<dbReference type="SUPFAM" id="SSF56300">
    <property type="entry name" value="Metallo-dependent phosphatases"/>
    <property type="match status" value="1"/>
</dbReference>
<dbReference type="CDD" id="cd00838">
    <property type="entry name" value="MPP_superfamily"/>
    <property type="match status" value="1"/>
</dbReference>
<feature type="domain" description="Calcineurin-like phosphoesterase C-terminal" evidence="2">
    <location>
        <begin position="348"/>
        <end position="513"/>
    </location>
</feature>
<evidence type="ECO:0000259" key="3">
    <source>
        <dbReference type="Pfam" id="PF16371"/>
    </source>
</evidence>
<reference evidence="4 5" key="1">
    <citation type="submission" date="2019-04" db="EMBL/GenBank/DDBJ databases">
        <title>Sphingobacterium olei sp. nov., isolated from oil-contaminated soil.</title>
        <authorList>
            <person name="Liu B."/>
        </authorList>
    </citation>
    <scope>NUCLEOTIDE SEQUENCE [LARGE SCALE GENOMIC DNA]</scope>
    <source>
        <strain evidence="4 5">HAL-9</strain>
    </source>
</reference>
<dbReference type="InterPro" id="IPR032288">
    <property type="entry name" value="Metallophos_C"/>
</dbReference>
<evidence type="ECO:0000256" key="1">
    <source>
        <dbReference type="SAM" id="SignalP"/>
    </source>
</evidence>
<dbReference type="InterPro" id="IPR029052">
    <property type="entry name" value="Metallo-depent_PP-like"/>
</dbReference>
<gene>
    <name evidence="4" type="ORF">FAZ15_14060</name>
</gene>
<dbReference type="SUPFAM" id="SSF117074">
    <property type="entry name" value="Hypothetical protein PA1324"/>
    <property type="match status" value="1"/>
</dbReference>
<dbReference type="AlphaFoldDB" id="A0A4U0NYQ6"/>
<evidence type="ECO:0000313" key="4">
    <source>
        <dbReference type="EMBL" id="TJZ60006.1"/>
    </source>
</evidence>
<dbReference type="Pfam" id="PF16371">
    <property type="entry name" value="MetallophosN"/>
    <property type="match status" value="1"/>
</dbReference>
<dbReference type="InterPro" id="IPR032285">
    <property type="entry name" value="Metallophos_N"/>
</dbReference>
<sequence>MRRNLSIILSSSMLLLSAWCQAQEIAKGRVYHDLNNNGKWDKKELGIANVAVSNGSAVVLTDANGAYQLPVGDDNIIFVIKPSGYTLPFDSDNLAKSYYIHKPKGSPTDLQYAGVAPTGPLPKTIDFGLTEAKEADQFRMLVFGDPQAYTEQELTFFNRAIVDEVVGIKNVAFGLSLGDLVGDDLSLHPGYKASIARIGLPWYNLKGNHDMNFDVDADSLSDETFEANFGPANYAFNYGKVHFIVLDNVRYPNPRTGRGYLGGFRKEQLDFVENDLKHVAKDRLVVLAFHIPLDHRNGDTFRAEDRQRLFDLLKEYPNTLSLSAHMHTQTQHFYGKTDGWPQEKPHHEYNAGTTSGDWYSGQLDERGVPMATMRDGTPNGYAFIDFDAHKYRIRYQASGKDSTYQINIFNPKVVGQGKRTRAAIFANFFMGHHGSTVEFSIDGGAWSKMMPTRSNDPAYLALLYPWDNLDTLLPGRRPTDAVLSAHLWRVGLPVDLAIGEHEIRVRAEDDYGKMHEAVSTYVIQPTKNYPALK</sequence>
<dbReference type="EMBL" id="SUME01000005">
    <property type="protein sequence ID" value="TJZ60006.1"/>
    <property type="molecule type" value="Genomic_DNA"/>
</dbReference>
<evidence type="ECO:0000259" key="2">
    <source>
        <dbReference type="Pfam" id="PF16370"/>
    </source>
</evidence>
<dbReference type="Gene3D" id="2.60.40.10">
    <property type="entry name" value="Immunoglobulins"/>
    <property type="match status" value="1"/>
</dbReference>
<keyword evidence="1" id="KW-0732">Signal</keyword>
<dbReference type="Gene3D" id="3.60.21.10">
    <property type="match status" value="1"/>
</dbReference>
<name>A0A4U0NYQ6_9SPHI</name>